<protein>
    <submittedName>
        <fullName evidence="4">Histidine kinase</fullName>
    </submittedName>
    <submittedName>
        <fullName evidence="5">Hpt domain-containing protein</fullName>
    </submittedName>
</protein>
<dbReference type="AlphaFoldDB" id="A0AAW7Z6H5"/>
<dbReference type="KEGG" id="asq:AVL57_10455"/>
<keyword evidence="6" id="KW-1185">Reference proteome</keyword>
<evidence type="ECO:0000313" key="4">
    <source>
        <dbReference type="EMBL" id="AMJ74347.1"/>
    </source>
</evidence>
<evidence type="ECO:0000313" key="5">
    <source>
        <dbReference type="EMBL" id="MDO6578311.1"/>
    </source>
</evidence>
<keyword evidence="1" id="KW-0902">Two-component regulatory system</keyword>
<evidence type="ECO:0000259" key="3">
    <source>
        <dbReference type="PROSITE" id="PS50894"/>
    </source>
</evidence>
<evidence type="ECO:0000313" key="7">
    <source>
        <dbReference type="Proteomes" id="UP001170717"/>
    </source>
</evidence>
<dbReference type="Pfam" id="PF01627">
    <property type="entry name" value="Hpt"/>
    <property type="match status" value="1"/>
</dbReference>
<keyword evidence="2" id="KW-0597">Phosphoprotein</keyword>
<dbReference type="InterPro" id="IPR036641">
    <property type="entry name" value="HPT_dom_sf"/>
</dbReference>
<dbReference type="Proteomes" id="UP001170717">
    <property type="component" value="Unassembled WGS sequence"/>
</dbReference>
<evidence type="ECO:0000313" key="6">
    <source>
        <dbReference type="Proteomes" id="UP000056750"/>
    </source>
</evidence>
<reference evidence="4 6" key="1">
    <citation type="submission" date="2015-12" db="EMBL/GenBank/DDBJ databases">
        <title>Intraspecies pangenome expansion in the marine bacterium Alteromonas.</title>
        <authorList>
            <person name="Lopez-Perez M."/>
            <person name="Rodriguez-Valera F."/>
        </authorList>
    </citation>
    <scope>NUCLEOTIDE SEQUENCE [LARGE SCALE GENOMIC DNA]</scope>
    <source>
        <strain evidence="4 6">LMG 21861</strain>
    </source>
</reference>
<dbReference type="Proteomes" id="UP000056750">
    <property type="component" value="Chromosome"/>
</dbReference>
<accession>A0AAW7Z6H5</accession>
<sequence length="185" mass="20007">MDQPATVLDFEFGMSQLSGNKTLLLTLLNKFSDEYRSANDDLQRLVKEGNFDDAYSLIHTLKGVAGNLGLFALHHASKPVEASVRNDKCLPDDYASFSALVDETIAAVDALSAAPEPAAPEVTSAVAAQARDQFITALKASEFISQSTLDEWLSVLSLPAETKQGIEDAVDELDYDEAIKLLEKA</sequence>
<dbReference type="GO" id="GO:0004672">
    <property type="term" value="F:protein kinase activity"/>
    <property type="evidence" value="ECO:0007669"/>
    <property type="project" value="UniProtKB-ARBA"/>
</dbReference>
<feature type="modified residue" description="Phosphohistidine" evidence="2">
    <location>
        <position position="59"/>
    </location>
</feature>
<name>A0AAW7Z6H5_9ALTE</name>
<dbReference type="GeneID" id="83258167"/>
<dbReference type="EMBL" id="JAUOQI010000008">
    <property type="protein sequence ID" value="MDO6578311.1"/>
    <property type="molecule type" value="Genomic_DNA"/>
</dbReference>
<dbReference type="EMBL" id="CP013926">
    <property type="protein sequence ID" value="AMJ74347.1"/>
    <property type="molecule type" value="Genomic_DNA"/>
</dbReference>
<reference evidence="5" key="2">
    <citation type="submission" date="2023-07" db="EMBL/GenBank/DDBJ databases">
        <title>Genome content predicts the carbon catabolic preferences of heterotrophic bacteria.</title>
        <authorList>
            <person name="Gralka M."/>
        </authorList>
    </citation>
    <scope>NUCLEOTIDE SEQUENCE</scope>
    <source>
        <strain evidence="5">F2M12</strain>
    </source>
</reference>
<organism evidence="5 7">
    <name type="scientific">Alteromonas stellipolaris</name>
    <dbReference type="NCBI Taxonomy" id="233316"/>
    <lineage>
        <taxon>Bacteria</taxon>
        <taxon>Pseudomonadati</taxon>
        <taxon>Pseudomonadota</taxon>
        <taxon>Gammaproteobacteria</taxon>
        <taxon>Alteromonadales</taxon>
        <taxon>Alteromonadaceae</taxon>
        <taxon>Alteromonas/Salinimonas group</taxon>
        <taxon>Alteromonas</taxon>
    </lineage>
</organism>
<evidence type="ECO:0000256" key="1">
    <source>
        <dbReference type="ARBA" id="ARBA00023012"/>
    </source>
</evidence>
<dbReference type="SUPFAM" id="SSF47226">
    <property type="entry name" value="Histidine-containing phosphotransfer domain, HPT domain"/>
    <property type="match status" value="1"/>
</dbReference>
<proteinExistence type="predicted"/>
<feature type="domain" description="HPt" evidence="3">
    <location>
        <begin position="20"/>
        <end position="118"/>
    </location>
</feature>
<keyword evidence="4" id="KW-0418">Kinase</keyword>
<gene>
    <name evidence="4" type="ORF">AVL57_10455</name>
    <name evidence="5" type="ORF">Q4527_12965</name>
</gene>
<dbReference type="RefSeq" id="WP_057793151.1">
    <property type="nucleotide sequence ID" value="NZ_CANLMS010000008.1"/>
</dbReference>
<dbReference type="InterPro" id="IPR008207">
    <property type="entry name" value="Sig_transdc_His_kin_Hpt_dom"/>
</dbReference>
<evidence type="ECO:0000256" key="2">
    <source>
        <dbReference type="PROSITE-ProRule" id="PRU00110"/>
    </source>
</evidence>
<dbReference type="PROSITE" id="PS50894">
    <property type="entry name" value="HPT"/>
    <property type="match status" value="1"/>
</dbReference>
<dbReference type="Gene3D" id="1.20.120.160">
    <property type="entry name" value="HPT domain"/>
    <property type="match status" value="1"/>
</dbReference>
<keyword evidence="4" id="KW-0808">Transferase</keyword>
<dbReference type="GO" id="GO:0000160">
    <property type="term" value="P:phosphorelay signal transduction system"/>
    <property type="evidence" value="ECO:0007669"/>
    <property type="project" value="UniProtKB-KW"/>
</dbReference>